<organism evidence="1 2">
    <name type="scientific">Streptomyces caniscabiei</name>
    <dbReference type="NCBI Taxonomy" id="2746961"/>
    <lineage>
        <taxon>Bacteria</taxon>
        <taxon>Bacillati</taxon>
        <taxon>Actinomycetota</taxon>
        <taxon>Actinomycetes</taxon>
        <taxon>Kitasatosporales</taxon>
        <taxon>Streptomycetaceae</taxon>
        <taxon>Streptomyces</taxon>
    </lineage>
</organism>
<keyword evidence="2" id="KW-1185">Reference proteome</keyword>
<evidence type="ECO:0000313" key="1">
    <source>
        <dbReference type="EMBL" id="MDX3044739.1"/>
    </source>
</evidence>
<evidence type="ECO:0008006" key="3">
    <source>
        <dbReference type="Google" id="ProtNLM"/>
    </source>
</evidence>
<sequence length="277" mass="31377">MTMRGWRLGVVTILAAVCVSAPGQPEVVRTASDLGPLPADRYRYTSQDHQRTHRASALLIRQCMAQHGHPDFPLDPRYPSDPFIATAVSTDYGVLDLTAARSWGYGWDPAKSHALRPKGRRMTNAEYADFPTCSAQSNRRLMRGIDVKRDWLYADTRAIEVDKTVKRDPRLRAAWQVWSRCVAAQGFSRYPDPVAAYTDTAWQRGSDGNTRHTQRERATATADVICKRRHHTAEVWHTVRAQKQVADISRHHDRYTAGLRALQTYRATVAEVLRKLG</sequence>
<dbReference type="EMBL" id="JARAWJ010000112">
    <property type="protein sequence ID" value="MDX3044739.1"/>
    <property type="molecule type" value="Genomic_DNA"/>
</dbReference>
<dbReference type="Proteomes" id="UP001282474">
    <property type="component" value="Unassembled WGS sequence"/>
</dbReference>
<gene>
    <name evidence="1" type="ORF">PV383_47450</name>
</gene>
<dbReference type="RefSeq" id="WP_234442791.1">
    <property type="nucleotide sequence ID" value="NZ_JABXWF010000027.1"/>
</dbReference>
<proteinExistence type="predicted"/>
<evidence type="ECO:0000313" key="2">
    <source>
        <dbReference type="Proteomes" id="UP001282474"/>
    </source>
</evidence>
<accession>A0ABU4N4V9</accession>
<name>A0ABU4N4V9_9ACTN</name>
<comment type="caution">
    <text evidence="1">The sequence shown here is derived from an EMBL/GenBank/DDBJ whole genome shotgun (WGS) entry which is preliminary data.</text>
</comment>
<reference evidence="1 2" key="1">
    <citation type="journal article" date="2023" name="Microb. Genom.">
        <title>Mesoterricola silvestris gen. nov., sp. nov., Mesoterricola sediminis sp. nov., Geothrix oryzae sp. nov., Geothrix edaphica sp. nov., Geothrix rubra sp. nov., and Geothrix limicola sp. nov., six novel members of Acidobacteriota isolated from soils.</title>
        <authorList>
            <person name="Weisberg A.J."/>
            <person name="Pearce E."/>
            <person name="Kramer C.G."/>
            <person name="Chang J.H."/>
            <person name="Clarke C.R."/>
        </authorList>
    </citation>
    <scope>NUCLEOTIDE SEQUENCE [LARGE SCALE GENOMIC DNA]</scope>
    <source>
        <strain evidence="1 2">NE20-4-1</strain>
    </source>
</reference>
<protein>
    <recommendedName>
        <fullName evidence="3">Secreted protein</fullName>
    </recommendedName>
</protein>